<keyword evidence="7" id="KW-0256">Endoplasmic reticulum</keyword>
<evidence type="ECO:0000256" key="10">
    <source>
        <dbReference type="ARBA" id="ARBA00023002"/>
    </source>
</evidence>
<keyword evidence="5" id="KW-0285">Flavoprotein</keyword>
<evidence type="ECO:0000256" key="13">
    <source>
        <dbReference type="ARBA" id="ARBA00023180"/>
    </source>
</evidence>
<feature type="compositionally biased region" description="Low complexity" evidence="20">
    <location>
        <begin position="126"/>
        <end position="135"/>
    </location>
</feature>
<accession>A0A1D5QIC4</accession>
<proteinExistence type="inferred from homology"/>
<dbReference type="PANTHER" id="PTHR12613">
    <property type="entry name" value="ERO1-RELATED"/>
    <property type="match status" value="1"/>
</dbReference>
<dbReference type="GO" id="GO:0007519">
    <property type="term" value="P:skeletal muscle tissue development"/>
    <property type="evidence" value="ECO:0007669"/>
    <property type="project" value="Ensembl"/>
</dbReference>
<evidence type="ECO:0000256" key="7">
    <source>
        <dbReference type="ARBA" id="ARBA00022824"/>
    </source>
</evidence>
<keyword evidence="8" id="KW-0274">FAD</keyword>
<evidence type="ECO:0000256" key="5">
    <source>
        <dbReference type="ARBA" id="ARBA00022630"/>
    </source>
</evidence>
<dbReference type="GO" id="GO:0016972">
    <property type="term" value="F:thiol oxidase activity"/>
    <property type="evidence" value="ECO:0007669"/>
    <property type="project" value="InterPro"/>
</dbReference>
<keyword evidence="6" id="KW-0732">Signal</keyword>
<keyword evidence="11" id="KW-0472">Membrane</keyword>
<dbReference type="InParanoid" id="A0A1D5QIC4"/>
<dbReference type="GO" id="GO:0019852">
    <property type="term" value="P:L-ascorbic acid metabolic process"/>
    <property type="evidence" value="ECO:0007669"/>
    <property type="project" value="Ensembl"/>
</dbReference>
<keyword evidence="10" id="KW-0560">Oxidoreductase</keyword>
<dbReference type="GO" id="GO:0050873">
    <property type="term" value="P:brown fat cell differentiation"/>
    <property type="evidence" value="ECO:0007669"/>
    <property type="project" value="Ensembl"/>
</dbReference>
<keyword evidence="12" id="KW-1015">Disulfide bond</keyword>
<dbReference type="GO" id="GO:0006979">
    <property type="term" value="P:response to oxidative stress"/>
    <property type="evidence" value="ECO:0007669"/>
    <property type="project" value="Ensembl"/>
</dbReference>
<protein>
    <recommendedName>
        <fullName evidence="16">ERO1-like protein alpha</fullName>
    </recommendedName>
    <alternativeName>
        <fullName evidence="17">Endoplasmic reticulum oxidoreductase alpha</fullName>
    </alternativeName>
    <alternativeName>
        <fullName evidence="18">Oxidoreductin-1-L-alpha</fullName>
    </alternativeName>
</protein>
<keyword evidence="9" id="KW-0249">Electron transport</keyword>
<dbReference type="ExpressionAtlas" id="A0A1D5QIC4">
    <property type="expression patterns" value="baseline"/>
</dbReference>
<keyword evidence="22" id="KW-1185">Reference proteome</keyword>
<dbReference type="GO" id="GO:0005615">
    <property type="term" value="C:extracellular space"/>
    <property type="evidence" value="ECO:0007669"/>
    <property type="project" value="Ensembl"/>
</dbReference>
<reference evidence="21" key="4">
    <citation type="submission" date="2025-09" db="UniProtKB">
        <authorList>
            <consortium name="Ensembl"/>
        </authorList>
    </citation>
    <scope>IDENTIFICATION</scope>
    <source>
        <strain evidence="21">17573</strain>
    </source>
</reference>
<dbReference type="Pfam" id="PF04137">
    <property type="entry name" value="ERO1"/>
    <property type="match status" value="1"/>
</dbReference>
<dbReference type="GO" id="GO:0034975">
    <property type="term" value="P:protein folding in endoplasmic reticulum"/>
    <property type="evidence" value="ECO:0007669"/>
    <property type="project" value="InterPro"/>
</dbReference>
<dbReference type="GO" id="GO:0045454">
    <property type="term" value="P:cell redox homeostasis"/>
    <property type="evidence" value="ECO:0007669"/>
    <property type="project" value="Ensembl"/>
</dbReference>
<evidence type="ECO:0000256" key="2">
    <source>
        <dbReference type="ARBA" id="ARBA00004367"/>
    </source>
</evidence>
<comment type="cofactor">
    <cofactor evidence="1">
        <name>FAD</name>
        <dbReference type="ChEBI" id="CHEBI:57692"/>
    </cofactor>
</comment>
<comment type="subunit">
    <text evidence="19">Predominantly monomer. May function both as a monomer and a homodimer. Interacts with PDILT. Interacts with ERP44; the interaction results in retention of ERO1A in the endoplasmic reticulum.</text>
</comment>
<dbReference type="Proteomes" id="UP000006718">
    <property type="component" value="Chromosome 7"/>
</dbReference>
<evidence type="ECO:0000256" key="15">
    <source>
        <dbReference type="ARBA" id="ARBA00023769"/>
    </source>
</evidence>
<evidence type="ECO:0000256" key="18">
    <source>
        <dbReference type="ARBA" id="ARBA00042500"/>
    </source>
</evidence>
<evidence type="ECO:0000256" key="19">
    <source>
        <dbReference type="ARBA" id="ARBA00046906"/>
    </source>
</evidence>
<evidence type="ECO:0000256" key="9">
    <source>
        <dbReference type="ARBA" id="ARBA00022982"/>
    </source>
</evidence>
<keyword evidence="4" id="KW-0813">Transport</keyword>
<evidence type="ECO:0000256" key="17">
    <source>
        <dbReference type="ARBA" id="ARBA00041899"/>
    </source>
</evidence>
<reference evidence="21" key="2">
    <citation type="submission" date="2019-01" db="EMBL/GenBank/DDBJ databases">
        <authorList>
            <person name="Graves T."/>
            <person name="Eichler E.E."/>
            <person name="Wilson R.K."/>
        </authorList>
    </citation>
    <scope>NUCLEOTIDE SEQUENCE [LARGE SCALE GENOMIC DNA]</scope>
    <source>
        <strain evidence="21">17573</strain>
    </source>
</reference>
<evidence type="ECO:0000256" key="6">
    <source>
        <dbReference type="ARBA" id="ARBA00022729"/>
    </source>
</evidence>
<feature type="region of interest" description="Disordered" evidence="20">
    <location>
        <begin position="107"/>
        <end position="165"/>
    </location>
</feature>
<evidence type="ECO:0000256" key="20">
    <source>
        <dbReference type="SAM" id="MobiDB-lite"/>
    </source>
</evidence>
<dbReference type="SUPFAM" id="SSF110019">
    <property type="entry name" value="ERO1-like"/>
    <property type="match status" value="1"/>
</dbReference>
<comment type="subcellular location">
    <subcellularLocation>
        <location evidence="2">Endoplasmic reticulum membrane</location>
        <topology evidence="2">Peripheral membrane protein</topology>
        <orientation evidence="2">Lumenal side</orientation>
    </subcellularLocation>
    <subcellularLocation>
        <location evidence="15">Golgi apparatus lumen</location>
    </subcellularLocation>
</comment>
<dbReference type="AlphaFoldDB" id="A0A1D5QIC4"/>
<reference evidence="22" key="1">
    <citation type="journal article" date="2007" name="Science">
        <title>Evolutionary and biomedical insights from the rhesus macaque genome.</title>
        <authorList>
            <person name="Gibbs R.A."/>
            <person name="Rogers J."/>
            <person name="Katze M.G."/>
            <person name="Bumgarner R."/>
            <person name="Weinstock G.M."/>
            <person name="Mardis E.R."/>
            <person name="Remington K.A."/>
            <person name="Strausberg R.L."/>
            <person name="Venter J.C."/>
            <person name="Wilson R.K."/>
            <person name="Batzer M.A."/>
            <person name="Bustamante C.D."/>
            <person name="Eichler E.E."/>
            <person name="Hahn M.W."/>
            <person name="Hardison R.C."/>
            <person name="Makova K.D."/>
            <person name="Miller W."/>
            <person name="Milosavljevic A."/>
            <person name="Palermo R.E."/>
            <person name="Siepel A."/>
            <person name="Sikela J.M."/>
            <person name="Attaway T."/>
            <person name="Bell S."/>
            <person name="Bernard K.E."/>
            <person name="Buhay C.J."/>
            <person name="Chandrabose M.N."/>
            <person name="Dao M."/>
            <person name="Davis C."/>
            <person name="Delehaunty K.D."/>
            <person name="Ding Y."/>
            <person name="Dinh H.H."/>
            <person name="Dugan-Rocha S."/>
            <person name="Fulton L.A."/>
            <person name="Gabisi R.A."/>
            <person name="Garner T.T."/>
            <person name="Godfrey J."/>
            <person name="Hawes A.C."/>
            <person name="Hernandez J."/>
            <person name="Hines S."/>
            <person name="Holder M."/>
            <person name="Hume J."/>
            <person name="Jhangiani S.N."/>
            <person name="Joshi V."/>
            <person name="Khan Z.M."/>
            <person name="Kirkness E.F."/>
            <person name="Cree A."/>
            <person name="Fowler R.G."/>
            <person name="Lee S."/>
            <person name="Lewis L.R."/>
            <person name="Li Z."/>
            <person name="Liu Y.-S."/>
            <person name="Moore S.M."/>
            <person name="Muzny D."/>
            <person name="Nazareth L.V."/>
            <person name="Ngo D.N."/>
            <person name="Okwuonu G.O."/>
            <person name="Pai G."/>
            <person name="Parker D."/>
            <person name="Paul H.A."/>
            <person name="Pfannkoch C."/>
            <person name="Pohl C.S."/>
            <person name="Rogers Y.-H.C."/>
            <person name="Ruiz S.J."/>
            <person name="Sabo A."/>
            <person name="Santibanez J."/>
            <person name="Schneider B.W."/>
            <person name="Smith S.M."/>
            <person name="Sodergren E."/>
            <person name="Svatek A.F."/>
            <person name="Utterback T.R."/>
            <person name="Vattathil S."/>
            <person name="Warren W."/>
            <person name="White C.S."/>
            <person name="Chinwalla A.T."/>
            <person name="Feng Y."/>
            <person name="Halpern A.L."/>
            <person name="Hillier L.W."/>
            <person name="Huang X."/>
            <person name="Minx P."/>
            <person name="Nelson J.O."/>
            <person name="Pepin K.H."/>
            <person name="Qin X."/>
            <person name="Sutton G.G."/>
            <person name="Venter E."/>
            <person name="Walenz B.P."/>
            <person name="Wallis J.W."/>
            <person name="Worley K.C."/>
            <person name="Yang S.-P."/>
            <person name="Jones S.M."/>
            <person name="Marra M.A."/>
            <person name="Rocchi M."/>
            <person name="Schein J.E."/>
            <person name="Baertsch R."/>
            <person name="Clarke L."/>
            <person name="Csuros M."/>
            <person name="Glasscock J."/>
            <person name="Harris R.A."/>
            <person name="Havlak P."/>
            <person name="Jackson A.R."/>
            <person name="Jiang H."/>
            <person name="Liu Y."/>
            <person name="Messina D.N."/>
            <person name="Shen Y."/>
            <person name="Song H.X.-Z."/>
            <person name="Wylie T."/>
            <person name="Zhang L."/>
            <person name="Birney E."/>
            <person name="Han K."/>
            <person name="Konkel M.K."/>
            <person name="Lee J."/>
            <person name="Smit A.F.A."/>
            <person name="Ullmer B."/>
            <person name="Wang H."/>
            <person name="Xing J."/>
            <person name="Burhans R."/>
            <person name="Cheng Z."/>
            <person name="Karro J.E."/>
            <person name="Ma J."/>
            <person name="Raney B."/>
            <person name="She X."/>
            <person name="Cox M.J."/>
            <person name="Demuth J.P."/>
            <person name="Dumas L.J."/>
            <person name="Han S.-G."/>
            <person name="Hopkins J."/>
            <person name="Karimpour-Fard A."/>
            <person name="Kim Y.H."/>
            <person name="Pollack J.R."/>
            <person name="Vinar T."/>
            <person name="Addo-Quaye C."/>
            <person name="Degenhardt J."/>
            <person name="Denby A."/>
            <person name="Hubisz M.J."/>
            <person name="Indap A."/>
            <person name="Kosiol C."/>
            <person name="Lahn B.T."/>
            <person name="Lawson H.A."/>
            <person name="Marklein A."/>
            <person name="Nielsen R."/>
            <person name="Vallender E.J."/>
            <person name="Clark A.G."/>
            <person name="Ferguson B."/>
            <person name="Hernandez R.D."/>
            <person name="Hirani K."/>
            <person name="Kehrer-Sawatzki H."/>
            <person name="Kolb J."/>
            <person name="Patil S."/>
            <person name="Pu L.-L."/>
            <person name="Ren Y."/>
            <person name="Smith D.G."/>
            <person name="Wheeler D.A."/>
            <person name="Schenck I."/>
            <person name="Ball E.V."/>
            <person name="Chen R."/>
            <person name="Cooper D.N."/>
            <person name="Giardine B."/>
            <person name="Hsu F."/>
            <person name="Kent W.J."/>
            <person name="Lesk A."/>
            <person name="Nelson D.L."/>
            <person name="O'brien W.E."/>
            <person name="Pruefer K."/>
            <person name="Stenson P.D."/>
            <person name="Wallace J.C."/>
            <person name="Ke H."/>
            <person name="Liu X.-M."/>
            <person name="Wang P."/>
            <person name="Xiang A.P."/>
            <person name="Yang F."/>
            <person name="Barber G.P."/>
            <person name="Haussler D."/>
            <person name="Karolchik D."/>
            <person name="Kern A.D."/>
            <person name="Kuhn R.M."/>
            <person name="Smith K.E."/>
            <person name="Zwieg A.S."/>
        </authorList>
    </citation>
    <scope>NUCLEOTIDE SEQUENCE [LARGE SCALE GENOMIC DNA]</scope>
    <source>
        <strain evidence="22">17573</strain>
    </source>
</reference>
<dbReference type="Bgee" id="ENSMMUG00000029350">
    <property type="expression patterns" value="Expressed in spleen and 22 other cell types or tissues"/>
</dbReference>
<gene>
    <name evidence="21 23" type="primary">ERO1A</name>
</gene>
<dbReference type="GO" id="GO:0005789">
    <property type="term" value="C:endoplasmic reticulum membrane"/>
    <property type="evidence" value="ECO:0007669"/>
    <property type="project" value="UniProtKB-SubCell"/>
</dbReference>
<sequence length="647" mass="73164">MGRGPAGKHRPLRLSLWLWEREGPPTTAQGLGLCVPGRISRPGASQSRGRARVRARAGPGGAEPGSWSVRQPHAPGRNRSEAPGCWRGRRGTSAGWVARWQPLRGGRAEAGLGGGPEVGRRRGRPARASSEGARAATERADWTPGRGATSCRSGNGPRLGIPDWPPGSRVAAQLGPRRAAAPGDSGTEVLLPGERCAGWCCGSRRPPRRALSRTPWQVSGYLDDCTCDVETIDRFNNYRLFPRLQKLLESDYFRYYKVNLKRPCPFWNDISQCGRRDCAVKPCQSDEVPDGIKSASYKYSEEANNLIEECEQAERLGAVDESLSEETQKAVLQWTKHDDSSDNFCEADDIQSPDAEYVDLLLNPERYTGYKGPDAWKIWNVIYEENCFKPQTIKRPLNPLASGQGKSEENTFYSWLEGLCVEKRAFYRLISGLHASINVHLSARYLLQETWLEKKWGHNITEFQQRFDGILTEGEGPRRLKNLYFLYLIELRALSKVLPFFERPDFQLFTGNKIQDEENKMLLLEILHEIKSFPLHFDENSFFAGDKKEAHKLKEDFRLHFRNISRIMDCVGCFKCRLWGKLQTQGLGTALKILFSEKLIANMPESGPSYEFHLTRQEIVSLFNAFGRISTSVKELENFRNLLQSIH</sequence>
<feature type="region of interest" description="Disordered" evidence="20">
    <location>
        <begin position="38"/>
        <end position="89"/>
    </location>
</feature>
<dbReference type="GO" id="GO:0030968">
    <property type="term" value="P:endoplasmic reticulum unfolded protein response"/>
    <property type="evidence" value="ECO:0007669"/>
    <property type="project" value="Ensembl"/>
</dbReference>
<evidence type="ECO:0000256" key="3">
    <source>
        <dbReference type="ARBA" id="ARBA00008277"/>
    </source>
</evidence>
<dbReference type="GO" id="GO:0030199">
    <property type="term" value="P:collagen fibril organization"/>
    <property type="evidence" value="ECO:0007669"/>
    <property type="project" value="Ensembl"/>
</dbReference>
<dbReference type="InterPro" id="IPR037192">
    <property type="entry name" value="ERO1-like_sf"/>
</dbReference>
<evidence type="ECO:0000313" key="21">
    <source>
        <dbReference type="Ensembl" id="ENSMMUP00000047796.2"/>
    </source>
</evidence>
<comment type="similarity">
    <text evidence="3">Belongs to the EROs family.</text>
</comment>
<evidence type="ECO:0000256" key="4">
    <source>
        <dbReference type="ARBA" id="ARBA00022448"/>
    </source>
</evidence>
<evidence type="ECO:0000256" key="16">
    <source>
        <dbReference type="ARBA" id="ARBA00040786"/>
    </source>
</evidence>
<dbReference type="FunCoup" id="A0A1D5QIC4">
    <property type="interactions" value="2165"/>
</dbReference>
<dbReference type="GO" id="GO:0071949">
    <property type="term" value="F:FAD binding"/>
    <property type="evidence" value="ECO:0007669"/>
    <property type="project" value="InterPro"/>
</dbReference>
<dbReference type="GO" id="GO:0070059">
    <property type="term" value="P:intrinsic apoptotic signaling pathway in response to endoplasmic reticulum stress"/>
    <property type="evidence" value="ECO:0007669"/>
    <property type="project" value="Ensembl"/>
</dbReference>
<evidence type="ECO:0000313" key="22">
    <source>
        <dbReference type="Proteomes" id="UP000006718"/>
    </source>
</evidence>
<keyword evidence="14" id="KW-0676">Redox-active center</keyword>
<dbReference type="VEuPathDB" id="HostDB:ENSMMUG00000029350"/>
<dbReference type="VGNC" id="VGNC:72266">
    <property type="gene designation" value="ERO1A"/>
</dbReference>
<dbReference type="Ensembl" id="ENSMMUT00000057068.2">
    <property type="protein sequence ID" value="ENSMMUP00000047796.2"/>
    <property type="gene ID" value="ENSMMUG00000029350.3"/>
</dbReference>
<dbReference type="GO" id="GO:0005796">
    <property type="term" value="C:Golgi lumen"/>
    <property type="evidence" value="ECO:0007669"/>
    <property type="project" value="UniProtKB-SubCell"/>
</dbReference>
<evidence type="ECO:0000256" key="8">
    <source>
        <dbReference type="ARBA" id="ARBA00022827"/>
    </source>
</evidence>
<dbReference type="GO" id="GO:0015035">
    <property type="term" value="F:protein-disulfide reductase activity"/>
    <property type="evidence" value="ECO:0007669"/>
    <property type="project" value="Ensembl"/>
</dbReference>
<dbReference type="InterPro" id="IPR007266">
    <property type="entry name" value="Ero1"/>
</dbReference>
<organism evidence="21 22">
    <name type="scientific">Macaca mulatta</name>
    <name type="common">Rhesus macaque</name>
    <dbReference type="NCBI Taxonomy" id="9544"/>
    <lineage>
        <taxon>Eukaryota</taxon>
        <taxon>Metazoa</taxon>
        <taxon>Chordata</taxon>
        <taxon>Craniata</taxon>
        <taxon>Vertebrata</taxon>
        <taxon>Euteleostomi</taxon>
        <taxon>Mammalia</taxon>
        <taxon>Eutheria</taxon>
        <taxon>Euarchontoglires</taxon>
        <taxon>Primates</taxon>
        <taxon>Haplorrhini</taxon>
        <taxon>Catarrhini</taxon>
        <taxon>Cercopithecidae</taxon>
        <taxon>Cercopithecinae</taxon>
        <taxon>Macaca</taxon>
    </lineage>
</organism>
<evidence type="ECO:0000313" key="23">
    <source>
        <dbReference type="VGNC" id="VGNC:72266"/>
    </source>
</evidence>
<evidence type="ECO:0000256" key="14">
    <source>
        <dbReference type="ARBA" id="ARBA00023284"/>
    </source>
</evidence>
<dbReference type="SMR" id="A0A1D5QIC4"/>
<dbReference type="PANTHER" id="PTHR12613:SF1">
    <property type="entry name" value="ERO1-LIKE PROTEIN ALPHA"/>
    <property type="match status" value="1"/>
</dbReference>
<dbReference type="OMA" id="NSSIFDC"/>
<dbReference type="GeneTree" id="ENSGT00390000007753"/>
<dbReference type="STRING" id="9544.ENSMMUP00000047796"/>
<evidence type="ECO:0000256" key="11">
    <source>
        <dbReference type="ARBA" id="ARBA00023136"/>
    </source>
</evidence>
<reference evidence="21" key="3">
    <citation type="submission" date="2025-08" db="UniProtKB">
        <authorList>
            <consortium name="Ensembl"/>
        </authorList>
    </citation>
    <scope>IDENTIFICATION</scope>
    <source>
        <strain evidence="21">17573</strain>
    </source>
</reference>
<dbReference type="GO" id="GO:0051209">
    <property type="term" value="P:release of sequestered calcium ion into cytosol"/>
    <property type="evidence" value="ECO:0007669"/>
    <property type="project" value="Ensembl"/>
</dbReference>
<dbReference type="GO" id="GO:0007179">
    <property type="term" value="P:transforming growth factor beta receptor signaling pathway"/>
    <property type="evidence" value="ECO:0007669"/>
    <property type="project" value="Ensembl"/>
</dbReference>
<evidence type="ECO:0000256" key="12">
    <source>
        <dbReference type="ARBA" id="ARBA00023157"/>
    </source>
</evidence>
<keyword evidence="13" id="KW-0325">Glycoprotein</keyword>
<evidence type="ECO:0000256" key="1">
    <source>
        <dbReference type="ARBA" id="ARBA00001974"/>
    </source>
</evidence>
<name>A0A1D5QIC4_MACMU</name>